<name>A0A7S3L477_9STRA</name>
<feature type="compositionally biased region" description="Low complexity" evidence="2">
    <location>
        <begin position="325"/>
        <end position="338"/>
    </location>
</feature>
<dbReference type="EMBL" id="HBIM01010107">
    <property type="protein sequence ID" value="CAE0411075.1"/>
    <property type="molecule type" value="Transcribed_RNA"/>
</dbReference>
<reference evidence="4" key="1">
    <citation type="submission" date="2021-01" db="EMBL/GenBank/DDBJ databases">
        <authorList>
            <person name="Corre E."/>
            <person name="Pelletier E."/>
            <person name="Niang G."/>
            <person name="Scheremetjew M."/>
            <person name="Finn R."/>
            <person name="Kale V."/>
            <person name="Holt S."/>
            <person name="Cochrane G."/>
            <person name="Meng A."/>
            <person name="Brown T."/>
            <person name="Cohen L."/>
        </authorList>
    </citation>
    <scope>NUCLEOTIDE SEQUENCE</scope>
    <source>
        <strain evidence="4">CCMP127</strain>
    </source>
</reference>
<evidence type="ECO:0000259" key="3">
    <source>
        <dbReference type="Pfam" id="PF13764"/>
    </source>
</evidence>
<protein>
    <recommendedName>
        <fullName evidence="3">E3 ubiquitin ligase UBR4 C-terminal domain-containing protein</fullName>
    </recommendedName>
</protein>
<proteinExistence type="inferred from homology"/>
<sequence length="1535" mass="167969">MGFFELLYGQSPTALASDEEQTRTEEVPAAAFLLACNRSLGILHLWSEAVWETSSSSAATTDLLTSEALRRAGQVSLWNALFQWFVQTDRPSDIVWLKKLRQELWRPAPMGATEQSWTSLAYLIAAKVRTETSPFGATEEANKSSSSSTNSARRPQVSSFSINSAPAPASTKGTGVPLNLLSTVTDPFHGSIRLMEAKKAPEPSAAAETSNKTAAQAEEHHSEEHPNLSDHEDLHEMEEEHEDGDEHMAGAGDHHHSERPDGDEEHKEEQMEVMGEDHTHADEDDEEDDEDDDDEDDEEIDDDEAMEIEMDEFTEHISSAQRTHTFSTSGGRNTRTSSLPNADDEKDLLPSLPERRKAYLLASLQVVASQYPALPATVRRRGFVSPEAENSLWEGMSRVILPPKPPAPSIKMILRRAPTQEEFFRGNLSTNPVDLDLLRRSSSNAAAQTDGTYEPTVGDLRQHIANDLQMGDSAELIEILIANKIVSIDLKLRVIHQVVWRQHLLENSTTSRDGGQSFVSMGSGISMIFSSGRPGRGHQAITTDTPSSQLPPMIAVYRLAGVDGEATEDTVDEVVDPEAPDADASPEAREAQIEKEFGLTRLIAEGRGFYVLLRSIQFTVENELRRIRRDQINLGSVETNLARESFQKSPPCQGLVLLRHCAKLASNRKKLLHARAPTVLLTLLLEVLKALSVAGSESNAKNPTADILQELIESLTTDISVATSSSSDEVDDGFSLLEAQDASSMPLLLESIEKISLKANLRGVISKLLPFLTYGQADLSRSLAQHFTEHIEVGELAKCEDENTRSDSLVMMKTFVETLIGLPASGVCNALRAELIHCSFIDKIAHFALKGIPSQPPSWSPALWTKKEIEMISQSGAKKKFLDDAWRSFFDRRGVRTAIQILIGLCKKHKSTQARVAMFGSFVQSLHWIEATSDNAMLEVETNGLGLLAETLLDEMMDENSEVARLVEGVRKKTKMRKRELAQQRRAKALGKMGAFRPLADGAAASFQSGSTSSGSSVRGTAASLLGSVVDFFGSSGTSKGVATSAATTRSAKAQKEKAKKAPAWMAEMENMEEETGITCAICQEGRKLQPGELLGLYGYVTKVAIPLDHCGARSSLDGSTLLKSLPASLPMSLAGKNQVKEWFSAGKAASADHNITSSYCSTIGGKRCSLFTTTVSAGNAIHISCHRKAKQVDRNHPKAPKSEWEGAKLRNGRVDCNIILPLVSSHSSKVPLIAVDSALSDYQQAVSNILGTNAKSSLWTTLFDARFLLLRFAYGEALNTDCGGGSLASNCSLLFHHLTMGEMFEKNAQLEQPELSQHVRGLSAAFLAATSMVTDPASTISEGNHSNLTRGIADCAPMAALTCILLHNQRDDSDQSEEELQDRPHPRRRWVTGRDYFLKGLIICAGRRKALGIEGSGCLTTRNTGKRLRSTSFADWDAEAVESTSNKSSERPSVEDFQNVLRPMLTLFAIFETVSTDYHAQMDDVQIHEASERLVQVVEQCLRCKNIHELMDSAKVNLNGDELVELLQRGMIVA</sequence>
<organism evidence="4">
    <name type="scientific">Amphora coffeiformis</name>
    <dbReference type="NCBI Taxonomy" id="265554"/>
    <lineage>
        <taxon>Eukaryota</taxon>
        <taxon>Sar</taxon>
        <taxon>Stramenopiles</taxon>
        <taxon>Ochrophyta</taxon>
        <taxon>Bacillariophyta</taxon>
        <taxon>Bacillariophyceae</taxon>
        <taxon>Bacillariophycidae</taxon>
        <taxon>Thalassiophysales</taxon>
        <taxon>Catenulaceae</taxon>
        <taxon>Amphora</taxon>
    </lineage>
</organism>
<evidence type="ECO:0000256" key="2">
    <source>
        <dbReference type="SAM" id="MobiDB-lite"/>
    </source>
</evidence>
<dbReference type="PANTHER" id="PTHR21725">
    <property type="entry name" value="E3 UBIQUITIN-PROTEIN LIGASE UBR4"/>
    <property type="match status" value="1"/>
</dbReference>
<dbReference type="Pfam" id="PF13764">
    <property type="entry name" value="E3_UbLigase_R4"/>
    <property type="match status" value="2"/>
</dbReference>
<evidence type="ECO:0000313" key="4">
    <source>
        <dbReference type="EMBL" id="CAE0411075.1"/>
    </source>
</evidence>
<dbReference type="PANTHER" id="PTHR21725:SF1">
    <property type="entry name" value="E3 UBIQUITIN-PROTEIN LIGASE UBR4"/>
    <property type="match status" value="1"/>
</dbReference>
<keyword evidence="1" id="KW-0863">Zinc-finger</keyword>
<accession>A0A7S3L477</accession>
<feature type="region of interest" description="Disordered" evidence="2">
    <location>
        <begin position="318"/>
        <end position="348"/>
    </location>
</feature>
<feature type="region of interest" description="Disordered" evidence="2">
    <location>
        <begin position="134"/>
        <end position="179"/>
    </location>
</feature>
<dbReference type="GO" id="GO:0008270">
    <property type="term" value="F:zinc ion binding"/>
    <property type="evidence" value="ECO:0007669"/>
    <property type="project" value="UniProtKB-KW"/>
</dbReference>
<feature type="domain" description="E3 ubiquitin ligase UBR4 C-terminal" evidence="3">
    <location>
        <begin position="476"/>
        <end position="994"/>
    </location>
</feature>
<keyword evidence="1" id="KW-0479">Metal-binding</keyword>
<comment type="similarity">
    <text evidence="1">Belongs to the UBR4 family.</text>
</comment>
<feature type="domain" description="E3 ubiquitin ligase UBR4 C-terminal" evidence="3">
    <location>
        <begin position="1055"/>
        <end position="1516"/>
    </location>
</feature>
<dbReference type="InterPro" id="IPR025704">
    <property type="entry name" value="E3_Ub_ligase_UBR4_C"/>
</dbReference>
<feature type="compositionally biased region" description="Acidic residues" evidence="2">
    <location>
        <begin position="282"/>
        <end position="299"/>
    </location>
</feature>
<feature type="region of interest" description="Disordered" evidence="2">
    <location>
        <begin position="1037"/>
        <end position="1060"/>
    </location>
</feature>
<feature type="region of interest" description="Disordered" evidence="2">
    <location>
        <begin position="197"/>
        <end position="299"/>
    </location>
</feature>
<dbReference type="InterPro" id="IPR045189">
    <property type="entry name" value="UBR4-like"/>
</dbReference>
<gene>
    <name evidence="4" type="ORF">ACOF00016_LOCUS8472</name>
</gene>
<feature type="compositionally biased region" description="Low complexity" evidence="2">
    <location>
        <begin position="1043"/>
        <end position="1052"/>
    </location>
</feature>
<feature type="region of interest" description="UBR4 E3 catalytic module" evidence="1">
    <location>
        <begin position="893"/>
        <end position="1535"/>
    </location>
</feature>
<keyword evidence="1" id="KW-0862">Zinc</keyword>
<evidence type="ECO:0000256" key="1">
    <source>
        <dbReference type="PROSITE-ProRule" id="PRU01388"/>
    </source>
</evidence>
<feature type="compositionally biased region" description="Low complexity" evidence="2">
    <location>
        <begin position="143"/>
        <end position="154"/>
    </location>
</feature>
<dbReference type="PROSITE" id="PS52043">
    <property type="entry name" value="UBR4_E3"/>
    <property type="match status" value="1"/>
</dbReference>
<feature type="compositionally biased region" description="Basic and acidic residues" evidence="2">
    <location>
        <begin position="244"/>
        <end position="281"/>
    </location>
</feature>
<feature type="compositionally biased region" description="Basic and acidic residues" evidence="2">
    <location>
        <begin position="217"/>
        <end position="234"/>
    </location>
</feature>